<reference evidence="2" key="1">
    <citation type="submission" date="2022-09" db="EMBL/GenBank/DDBJ databases">
        <title>Rhodovastum sp. nov. RN2-1 isolated from soil in Seongnam, South Korea.</title>
        <authorList>
            <person name="Le N.T."/>
        </authorList>
    </citation>
    <scope>NUCLEOTIDE SEQUENCE</scope>
    <source>
        <strain evidence="2">RN2-1</strain>
    </source>
</reference>
<dbReference type="AlphaFoldDB" id="A0AA41YI45"/>
<dbReference type="Gene3D" id="2.60.40.2470">
    <property type="entry name" value="SoxY domain"/>
    <property type="match status" value="1"/>
</dbReference>
<proteinExistence type="predicted"/>
<dbReference type="InterPro" id="IPR006311">
    <property type="entry name" value="TAT_signal"/>
</dbReference>
<comment type="caution">
    <text evidence="2">The sequence shown here is derived from an EMBL/GenBank/DDBJ whole genome shotgun (WGS) entry which is preliminary data.</text>
</comment>
<reference evidence="2" key="2">
    <citation type="submission" date="2022-10" db="EMBL/GenBank/DDBJ databases">
        <authorList>
            <person name="Trinh H.N."/>
        </authorList>
    </citation>
    <scope>NUCLEOTIDE SEQUENCE</scope>
    <source>
        <strain evidence="2">RN2-1</strain>
    </source>
</reference>
<dbReference type="PROSITE" id="PS51318">
    <property type="entry name" value="TAT"/>
    <property type="match status" value="1"/>
</dbReference>
<accession>A0AA41YI45</accession>
<keyword evidence="3" id="KW-1185">Reference proteome</keyword>
<organism evidence="2 3">
    <name type="scientific">Limobrevibacterium gyesilva</name>
    <dbReference type="NCBI Taxonomy" id="2991712"/>
    <lineage>
        <taxon>Bacteria</taxon>
        <taxon>Pseudomonadati</taxon>
        <taxon>Pseudomonadota</taxon>
        <taxon>Alphaproteobacteria</taxon>
        <taxon>Acetobacterales</taxon>
        <taxon>Acetobacteraceae</taxon>
        <taxon>Limobrevibacterium</taxon>
    </lineage>
</organism>
<evidence type="ECO:0000313" key="2">
    <source>
        <dbReference type="EMBL" id="MCW3473916.1"/>
    </source>
</evidence>
<name>A0AA41YI45_9PROT</name>
<dbReference type="PIRSF" id="PIRSF010312">
    <property type="entry name" value="Sulphur_oxidation_SoxY"/>
    <property type="match status" value="1"/>
</dbReference>
<dbReference type="Pfam" id="PF13501">
    <property type="entry name" value="SoxY"/>
    <property type="match status" value="1"/>
</dbReference>
<dbReference type="Proteomes" id="UP001165679">
    <property type="component" value="Unassembled WGS sequence"/>
</dbReference>
<feature type="domain" description="Ig-like SoxY" evidence="1">
    <location>
        <begin position="51"/>
        <end position="154"/>
    </location>
</feature>
<evidence type="ECO:0000259" key="1">
    <source>
        <dbReference type="Pfam" id="PF13501"/>
    </source>
</evidence>
<dbReference type="InterPro" id="IPR038162">
    <property type="entry name" value="SoxY_sf"/>
</dbReference>
<protein>
    <submittedName>
        <fullName evidence="2">Thiosulfate oxidation carrier protein SoxY</fullName>
    </submittedName>
</protein>
<evidence type="ECO:0000313" key="3">
    <source>
        <dbReference type="Proteomes" id="UP001165679"/>
    </source>
</evidence>
<dbReference type="RefSeq" id="WP_264712536.1">
    <property type="nucleotide sequence ID" value="NZ_JAPDNT010000002.1"/>
</dbReference>
<dbReference type="InterPro" id="IPR032711">
    <property type="entry name" value="SoxY"/>
</dbReference>
<sequence>MTADALALGRRRFLVTSVGAAGIALMPAPWRPASATPVEVAALIKDLASGAPLQPGRVKLDLPLLVENGNSVTMTVGVAEVLPPAERVLSLHVFAEGNPLPNVAHFHFGPRSGRPRVSTRIRLATSQTVIAVAKLADGSCWTDSVELLVTLAACLE</sequence>
<dbReference type="InterPro" id="IPR016568">
    <property type="entry name" value="Sulphur_oxidation_SoxY"/>
</dbReference>
<dbReference type="EMBL" id="JAPDNT010000002">
    <property type="protein sequence ID" value="MCW3473916.1"/>
    <property type="molecule type" value="Genomic_DNA"/>
</dbReference>
<gene>
    <name evidence="2" type="ORF">OL599_04935</name>
</gene>